<sequence length="277" mass="30407">MFRMRNVALCGLMLSGWHIAQAAETKPLIAEAKPLVAQKYQDFDRYVLALSWQTGFCQSMHDRKRDEPQECSTQKEQDDKRTYLTAHGLWPGLPKSIAARGVDERRWMRYGCATRPIPDMPMASPARKCAAAETGLSLESAARLSEVMPGAGGDSCLERYEYAKHGVCFGFDPDAYFGAMVRLNGEIKQSALGAFLADNYGKTIRRADFDKALARAWGNGSVKAVKLTCNGNPAYLTEMQISLNAASINAPLSPASFAPQPHPGNCGKQFVLDEVGY</sequence>
<evidence type="ECO:0000313" key="4">
    <source>
        <dbReference type="EMBL" id="MER0124927.1"/>
    </source>
</evidence>
<evidence type="ECO:0000256" key="3">
    <source>
        <dbReference type="SAM" id="SignalP"/>
    </source>
</evidence>
<feature type="chain" id="PRO_5046749839" evidence="3">
    <location>
        <begin position="23"/>
        <end position="277"/>
    </location>
</feature>
<protein>
    <submittedName>
        <fullName evidence="4">Ribonuclease I</fullName>
        <ecNumber evidence="4">4.6.1.21</ecNumber>
    </submittedName>
</protein>
<evidence type="ECO:0000256" key="1">
    <source>
        <dbReference type="ARBA" id="ARBA00007469"/>
    </source>
</evidence>
<dbReference type="NCBIfam" id="NF007502">
    <property type="entry name" value="PRK10095.1"/>
    <property type="match status" value="1"/>
</dbReference>
<evidence type="ECO:0000256" key="2">
    <source>
        <dbReference type="RuleBase" id="RU004328"/>
    </source>
</evidence>
<dbReference type="EMBL" id="JBEHGX010000001">
    <property type="protein sequence ID" value="MER0124927.1"/>
    <property type="molecule type" value="Genomic_DNA"/>
</dbReference>
<proteinExistence type="inferred from homology"/>
<gene>
    <name evidence="4" type="primary">rna</name>
    <name evidence="4" type="ORF">ABQG75_04135</name>
</gene>
<comment type="similarity">
    <text evidence="1 2">Belongs to the RNase T2 family.</text>
</comment>
<keyword evidence="5" id="KW-1185">Reference proteome</keyword>
<dbReference type="GO" id="GO:0008847">
    <property type="term" value="F:Enterobacter ribonuclease activity"/>
    <property type="evidence" value="ECO:0007669"/>
    <property type="project" value="UniProtKB-EC"/>
</dbReference>
<dbReference type="InterPro" id="IPR001568">
    <property type="entry name" value="RNase_T2-like"/>
</dbReference>
<dbReference type="Pfam" id="PF00445">
    <property type="entry name" value="Ribonuclease_T2"/>
    <property type="match status" value="1"/>
</dbReference>
<evidence type="ECO:0000313" key="5">
    <source>
        <dbReference type="Proteomes" id="UP001447374"/>
    </source>
</evidence>
<dbReference type="SUPFAM" id="SSF55895">
    <property type="entry name" value="Ribonuclease Rh-like"/>
    <property type="match status" value="1"/>
</dbReference>
<dbReference type="Proteomes" id="UP001447374">
    <property type="component" value="Unassembled WGS sequence"/>
</dbReference>
<reference evidence="4 5" key="1">
    <citation type="submission" date="2024-06" db="EMBL/GenBank/DDBJ databases">
        <title>Fanconibacter daqui strain Q02 whole shotgun sequencing project.</title>
        <authorList>
            <person name="Rodrigues J.W.A."/>
            <person name="Viana L.C."/>
            <person name="Vieira E.C."/>
            <person name="Souza F.O.L."/>
            <person name="Alegria O.C."/>
            <person name="Patroca S."/>
            <person name="Cruz A.C.R."/>
            <person name="Nunes A.R.C."/>
        </authorList>
    </citation>
    <scope>NUCLEOTIDE SEQUENCE [LARGE SCALE GENOMIC DNA]</scope>
    <source>
        <strain evidence="4 5">Q02</strain>
    </source>
</reference>
<organism evidence="4 5">
    <name type="scientific">Franconibacter daqui</name>
    <dbReference type="NCBI Taxonomy" id="2047724"/>
    <lineage>
        <taxon>Bacteria</taxon>
        <taxon>Pseudomonadati</taxon>
        <taxon>Pseudomonadota</taxon>
        <taxon>Gammaproteobacteria</taxon>
        <taxon>Enterobacterales</taxon>
        <taxon>Enterobacteriaceae</taxon>
        <taxon>Franconibacter</taxon>
    </lineage>
</organism>
<dbReference type="PROSITE" id="PS00531">
    <property type="entry name" value="RNASE_T2_2"/>
    <property type="match status" value="1"/>
</dbReference>
<dbReference type="Gene3D" id="3.90.730.10">
    <property type="entry name" value="Ribonuclease T2-like"/>
    <property type="match status" value="1"/>
</dbReference>
<accession>A0ABV1PJE0</accession>
<comment type="caution">
    <text evidence="4">The sequence shown here is derived from an EMBL/GenBank/DDBJ whole genome shotgun (WGS) entry which is preliminary data.</text>
</comment>
<feature type="signal peptide" evidence="3">
    <location>
        <begin position="1"/>
        <end position="22"/>
    </location>
</feature>
<keyword evidence="4" id="KW-0456">Lyase</keyword>
<dbReference type="InterPro" id="IPR036430">
    <property type="entry name" value="RNase_T2-like_sf"/>
</dbReference>
<dbReference type="EC" id="4.6.1.21" evidence="4"/>
<dbReference type="PANTHER" id="PTHR11240:SF22">
    <property type="entry name" value="RIBONUCLEASE T2"/>
    <property type="match status" value="1"/>
</dbReference>
<dbReference type="PANTHER" id="PTHR11240">
    <property type="entry name" value="RIBONUCLEASE T2"/>
    <property type="match status" value="1"/>
</dbReference>
<name>A0ABV1PJE0_9ENTR</name>
<keyword evidence="3" id="KW-0732">Signal</keyword>
<dbReference type="InterPro" id="IPR033130">
    <property type="entry name" value="RNase_T2_His_AS_2"/>
</dbReference>